<evidence type="ECO:0000313" key="3">
    <source>
        <dbReference type="Proteomes" id="UP000612746"/>
    </source>
</evidence>
<protein>
    <submittedName>
        <fullName evidence="2">Uncharacterized protein</fullName>
    </submittedName>
</protein>
<accession>A0A8H7UDX3</accession>
<evidence type="ECO:0000313" key="2">
    <source>
        <dbReference type="EMBL" id="KAG2175899.1"/>
    </source>
</evidence>
<dbReference type="AlphaFoldDB" id="A0A8H7UDX3"/>
<dbReference type="EMBL" id="JAEPRA010000014">
    <property type="protein sequence ID" value="KAG2175899.1"/>
    <property type="molecule type" value="Genomic_DNA"/>
</dbReference>
<sequence>MEQTDLKDERDNESETLEVLQKTVQQIEHSFSTVYSVGSSHYYLSTTSFIYKPDTQLLDTFKEFPTKFKHGSKVNISKDEDACPTISITVFNASQFPMKSLSADIQFVPVQSDCDGTVTFNSVSSNHQVKNVSTPTKSLFDGDSELLPEERHLEIIAVRPSSLAQYNGLITVSILSPGTGQKLQAHHKFGLYIIDQVKKTIHLPDERTSIDYENAVPNPQHSVEKFYELAFLRRIMGFSPAQGIAPGIKIEFTHGSSNIKASTKL</sequence>
<feature type="coiled-coil region" evidence="1">
    <location>
        <begin position="3"/>
        <end position="30"/>
    </location>
</feature>
<comment type="caution">
    <text evidence="2">The sequence shown here is derived from an EMBL/GenBank/DDBJ whole genome shotgun (WGS) entry which is preliminary data.</text>
</comment>
<dbReference type="Proteomes" id="UP000612746">
    <property type="component" value="Unassembled WGS sequence"/>
</dbReference>
<evidence type="ECO:0000256" key="1">
    <source>
        <dbReference type="SAM" id="Coils"/>
    </source>
</evidence>
<proteinExistence type="predicted"/>
<name>A0A8H7UDX3_9FUNG</name>
<keyword evidence="3" id="KW-1185">Reference proteome</keyword>
<reference evidence="2" key="1">
    <citation type="submission" date="2020-12" db="EMBL/GenBank/DDBJ databases">
        <title>Metabolic potential, ecology and presence of endohyphal bacteria is reflected in genomic diversity of Mucoromycotina.</title>
        <authorList>
            <person name="Muszewska A."/>
            <person name="Okrasinska A."/>
            <person name="Steczkiewicz K."/>
            <person name="Drgas O."/>
            <person name="Orlowska M."/>
            <person name="Perlinska-Lenart U."/>
            <person name="Aleksandrzak-Piekarczyk T."/>
            <person name="Szatraj K."/>
            <person name="Zielenkiewicz U."/>
            <person name="Pilsyk S."/>
            <person name="Malc E."/>
            <person name="Mieczkowski P."/>
            <person name="Kruszewska J.S."/>
            <person name="Biernat P."/>
            <person name="Pawlowska J."/>
        </authorList>
    </citation>
    <scope>NUCLEOTIDE SEQUENCE</scope>
    <source>
        <strain evidence="2">WA0000051536</strain>
    </source>
</reference>
<organism evidence="2 3">
    <name type="scientific">Umbelopsis vinacea</name>
    <dbReference type="NCBI Taxonomy" id="44442"/>
    <lineage>
        <taxon>Eukaryota</taxon>
        <taxon>Fungi</taxon>
        <taxon>Fungi incertae sedis</taxon>
        <taxon>Mucoromycota</taxon>
        <taxon>Mucoromycotina</taxon>
        <taxon>Umbelopsidomycetes</taxon>
        <taxon>Umbelopsidales</taxon>
        <taxon>Umbelopsidaceae</taxon>
        <taxon>Umbelopsis</taxon>
    </lineage>
</organism>
<keyword evidence="1" id="KW-0175">Coiled coil</keyword>
<dbReference type="OrthoDB" id="2254641at2759"/>
<gene>
    <name evidence="2" type="ORF">INT44_000377</name>
</gene>